<accession>A0AAV7HME3</accession>
<dbReference type="EMBL" id="JAGFBR010000001">
    <property type="protein sequence ID" value="KAH0470311.1"/>
    <property type="molecule type" value="Genomic_DNA"/>
</dbReference>
<evidence type="ECO:0000313" key="2">
    <source>
        <dbReference type="Proteomes" id="UP000775213"/>
    </source>
</evidence>
<dbReference type="AlphaFoldDB" id="A0AAV7HME3"/>
<protein>
    <submittedName>
        <fullName evidence="1">Uncharacterized protein</fullName>
    </submittedName>
</protein>
<dbReference type="Proteomes" id="UP000775213">
    <property type="component" value="Unassembled WGS sequence"/>
</dbReference>
<proteinExistence type="predicted"/>
<reference evidence="1 2" key="1">
    <citation type="journal article" date="2021" name="Hortic Res">
        <title>Chromosome-scale assembly of the Dendrobium chrysotoxum genome enhances the understanding of orchid evolution.</title>
        <authorList>
            <person name="Zhang Y."/>
            <person name="Zhang G.Q."/>
            <person name="Zhang D."/>
            <person name="Liu X.D."/>
            <person name="Xu X.Y."/>
            <person name="Sun W.H."/>
            <person name="Yu X."/>
            <person name="Zhu X."/>
            <person name="Wang Z.W."/>
            <person name="Zhao X."/>
            <person name="Zhong W.Y."/>
            <person name="Chen H."/>
            <person name="Yin W.L."/>
            <person name="Huang T."/>
            <person name="Niu S.C."/>
            <person name="Liu Z.J."/>
        </authorList>
    </citation>
    <scope>NUCLEOTIDE SEQUENCE [LARGE SCALE GENOMIC DNA]</scope>
    <source>
        <strain evidence="1">Lindl</strain>
    </source>
</reference>
<keyword evidence="2" id="KW-1185">Reference proteome</keyword>
<evidence type="ECO:0000313" key="1">
    <source>
        <dbReference type="EMBL" id="KAH0470311.1"/>
    </source>
</evidence>
<organism evidence="1 2">
    <name type="scientific">Dendrobium chrysotoxum</name>
    <name type="common">Orchid</name>
    <dbReference type="NCBI Taxonomy" id="161865"/>
    <lineage>
        <taxon>Eukaryota</taxon>
        <taxon>Viridiplantae</taxon>
        <taxon>Streptophyta</taxon>
        <taxon>Embryophyta</taxon>
        <taxon>Tracheophyta</taxon>
        <taxon>Spermatophyta</taxon>
        <taxon>Magnoliopsida</taxon>
        <taxon>Liliopsida</taxon>
        <taxon>Asparagales</taxon>
        <taxon>Orchidaceae</taxon>
        <taxon>Epidendroideae</taxon>
        <taxon>Malaxideae</taxon>
        <taxon>Dendrobiinae</taxon>
        <taxon>Dendrobium</taxon>
    </lineage>
</organism>
<sequence>MGSRQSDFKKSFQISIQSILTAASKEDVDGAFLMHSNAEKESLYRLFIQVNNLLQACDFVFLEWVMKLFVGKKSFRCLCIHLQLVSKALHENIAPGAGLQYFLFPRQNWRSNGARGKTCNCEQGDVLRHTGIASVTTGFCEQEVVLGDDTHALRARCERPSSLSPNVKKARLVSLVVPNADFLS</sequence>
<gene>
    <name evidence="1" type="ORF">IEQ34_000034</name>
</gene>
<name>A0AAV7HME3_DENCH</name>
<comment type="caution">
    <text evidence="1">The sequence shown here is derived from an EMBL/GenBank/DDBJ whole genome shotgun (WGS) entry which is preliminary data.</text>
</comment>